<dbReference type="GeneID" id="94826153"/>
<feature type="region of interest" description="Disordered" evidence="1">
    <location>
        <begin position="270"/>
        <end position="329"/>
    </location>
</feature>
<feature type="compositionally biased region" description="Low complexity" evidence="1">
    <location>
        <begin position="300"/>
        <end position="323"/>
    </location>
</feature>
<accession>A0A1J4KQW9</accession>
<name>A0A1J4KQW9_9EUKA</name>
<protein>
    <submittedName>
        <fullName evidence="2">Uncharacterized protein</fullName>
    </submittedName>
</protein>
<dbReference type="EMBL" id="MLAK01000571">
    <property type="protein sequence ID" value="OHT12070.1"/>
    <property type="molecule type" value="Genomic_DNA"/>
</dbReference>
<evidence type="ECO:0000313" key="2">
    <source>
        <dbReference type="EMBL" id="OHT12070.1"/>
    </source>
</evidence>
<feature type="compositionally biased region" description="Pro residues" evidence="1">
    <location>
        <begin position="286"/>
        <end position="299"/>
    </location>
</feature>
<dbReference type="RefSeq" id="XP_068365206.1">
    <property type="nucleotide sequence ID" value="XM_068491449.1"/>
</dbReference>
<evidence type="ECO:0000313" key="3">
    <source>
        <dbReference type="Proteomes" id="UP000179807"/>
    </source>
</evidence>
<evidence type="ECO:0000256" key="1">
    <source>
        <dbReference type="SAM" id="MobiDB-lite"/>
    </source>
</evidence>
<gene>
    <name evidence="2" type="ORF">TRFO_03675</name>
</gene>
<dbReference type="VEuPathDB" id="TrichDB:TRFO_03675"/>
<reference evidence="2" key="1">
    <citation type="submission" date="2016-10" db="EMBL/GenBank/DDBJ databases">
        <authorList>
            <person name="Benchimol M."/>
            <person name="Almeida L.G."/>
            <person name="Vasconcelos A.T."/>
            <person name="Perreira-Neves A."/>
            <person name="Rosa I.A."/>
            <person name="Tasca T."/>
            <person name="Bogo M.R."/>
            <person name="de Souza W."/>
        </authorList>
    </citation>
    <scope>NUCLEOTIDE SEQUENCE [LARGE SCALE GENOMIC DNA]</scope>
    <source>
        <strain evidence="2">K</strain>
    </source>
</reference>
<dbReference type="Proteomes" id="UP000179807">
    <property type="component" value="Unassembled WGS sequence"/>
</dbReference>
<comment type="caution">
    <text evidence="2">The sequence shown here is derived from an EMBL/GenBank/DDBJ whole genome shotgun (WGS) entry which is preliminary data.</text>
</comment>
<sequence length="329" mass="37214">MRLLFDRKYPVILKSDGLFQYKLTVIITIYTHIFTIFSNFSKFAQNFDHIQTSLQMKTSEQNAVNIIKARINSIYGKSDFTSGTISSNLIRKYNSNTIAGAASDFENLTLLSLKKDGYEILRQAIENLGTGGESHENAIALLKSAGKLDKSGIISKNISKIASKRNKKADLSHEVKVFMGVDSVNPEDVARCAFSIKEQCGISDEFFEKVMKSDVRYRSISCHMSQGIQPPIQTQNHHQYQHQSLPIGSVFPDQPPIQMHPIHQTAYQIPQFSQPPPYPQNFTSQPPQPPYPQQQPFPQQPNNYSPYPGYQPQSQPGYSQPYNPGQPYY</sequence>
<proteinExistence type="predicted"/>
<organism evidence="2 3">
    <name type="scientific">Tritrichomonas foetus</name>
    <dbReference type="NCBI Taxonomy" id="1144522"/>
    <lineage>
        <taxon>Eukaryota</taxon>
        <taxon>Metamonada</taxon>
        <taxon>Parabasalia</taxon>
        <taxon>Tritrichomonadida</taxon>
        <taxon>Tritrichomonadidae</taxon>
        <taxon>Tritrichomonas</taxon>
    </lineage>
</organism>
<keyword evidence="3" id="KW-1185">Reference proteome</keyword>
<dbReference type="AlphaFoldDB" id="A0A1J4KQW9"/>